<accession>A0A2C6KSD7</accession>
<keyword evidence="1 4" id="KW-0479">Metal-binding</keyword>
<feature type="zinc finger region" description="C3H1-type" evidence="4">
    <location>
        <begin position="98"/>
        <end position="125"/>
    </location>
</feature>
<dbReference type="GeneID" id="94429230"/>
<dbReference type="EMBL" id="MIGC01002864">
    <property type="protein sequence ID" value="PHJ20317.1"/>
    <property type="molecule type" value="Genomic_DNA"/>
</dbReference>
<dbReference type="GO" id="GO:0004672">
    <property type="term" value="F:protein kinase activity"/>
    <property type="evidence" value="ECO:0007669"/>
    <property type="project" value="InterPro"/>
</dbReference>
<dbReference type="InterPro" id="IPR000571">
    <property type="entry name" value="Znf_CCCH"/>
</dbReference>
<sequence length="823" mass="90338">MALPPTLDDENLFKFRTKICERYVKQGRCEFADKCQYSHDLRWTRRPPWKYNYCPELCHDLQFVKDGRGRTIAKSSCKQKRNCRFAHTKEEQVYHPKIYKTVMCKQFQGNSWCDRYYCPFAHTLAELRPSDPCYPPSKVFSCSDDQDALCPDIYLPSDKPHPRLRARFLAIMDSVGLAHTQNHGGGAELLASSNRSRHPYTDFISSHTPQSVLSDGHSAADSLKLEDVSALSKDRQGSGGVGACGVGTRLQDQVTTRSSSAPFKQQRHEPRQPKRSQEEKVETSSQRAADSLCLGGTAHHKHGTTVTGSTAVKDQTSRTQPKELQAPGLVSSGGSLLGNPGKPMLRQPNVVCYPGSQLHPITAVVSGPKLLHSAVGKDLRDENQPSFYDTAASRDRPPVMPTSALSTASEAIRSPTAATPTISSFGLQPHVNAVAMLSRSQSVSSHSTPPQDGTGNICSRGIGAGVPPGFLSHTTTPIDDSCAPDGPPSRQAFDFIGNGSGTTIGGGNVLAPLCHEEVLTMRYSVASKSDATVPFQGRHNVGLHGHEKQSGDFLPFKDQAPAAGLRCLAEDICFYRKPIGHSRDDPSVLVYAGVVLDSDREPREIVAIKQVPVVVTNRIGDALAELEQFVQVSDPLIVNTKRIYCLPNEDDEGVSLMVVLEKCEGSLEEMIAVRDLGERCLQEPLPPPGMTEMLSHLISGVLKIQQLGHSAHMRVHPGNIMLTENFELKVGDCSGKIRYLSVFDLLHAGLQGAKNARELLFWILSCPKEAAWLAPELLRFFVRMAHEIGVVIDQYEALPLYARSDECFARIASRFKWSPTFLQ</sequence>
<feature type="domain" description="Protein kinase" evidence="6">
    <location>
        <begin position="490"/>
        <end position="823"/>
    </location>
</feature>
<dbReference type="PROSITE" id="PS50011">
    <property type="entry name" value="PROTEIN_KINASE_DOM"/>
    <property type="match status" value="1"/>
</dbReference>
<organism evidence="8 9">
    <name type="scientific">Cystoisospora suis</name>
    <dbReference type="NCBI Taxonomy" id="483139"/>
    <lineage>
        <taxon>Eukaryota</taxon>
        <taxon>Sar</taxon>
        <taxon>Alveolata</taxon>
        <taxon>Apicomplexa</taxon>
        <taxon>Conoidasida</taxon>
        <taxon>Coccidia</taxon>
        <taxon>Eucoccidiorida</taxon>
        <taxon>Eimeriorina</taxon>
        <taxon>Sarcocystidae</taxon>
        <taxon>Cystoisospora</taxon>
    </lineage>
</organism>
<dbReference type="VEuPathDB" id="ToxoDB:CSUI_005851"/>
<dbReference type="InterPro" id="IPR045234">
    <property type="entry name" value="Unkempt-like"/>
</dbReference>
<feature type="non-terminal residue" evidence="8">
    <location>
        <position position="823"/>
    </location>
</feature>
<dbReference type="SMART" id="SM00356">
    <property type="entry name" value="ZnF_C3H1"/>
    <property type="match status" value="2"/>
</dbReference>
<feature type="compositionally biased region" description="Polar residues" evidence="5">
    <location>
        <begin position="304"/>
        <end position="319"/>
    </location>
</feature>
<gene>
    <name evidence="8" type="ORF">CSUI_005851</name>
</gene>
<dbReference type="Gene3D" id="3.30.1370.210">
    <property type="match status" value="1"/>
</dbReference>
<feature type="compositionally biased region" description="Polar residues" evidence="5">
    <location>
        <begin position="250"/>
        <end position="263"/>
    </location>
</feature>
<protein>
    <submittedName>
        <fullName evidence="8">Zinc finger (Ccch type) motif-containing protein</fullName>
    </submittedName>
</protein>
<dbReference type="Proteomes" id="UP000221165">
    <property type="component" value="Unassembled WGS sequence"/>
</dbReference>
<evidence type="ECO:0000313" key="9">
    <source>
        <dbReference type="Proteomes" id="UP000221165"/>
    </source>
</evidence>
<dbReference type="Gene3D" id="1.10.510.10">
    <property type="entry name" value="Transferase(Phosphotransferase) domain 1"/>
    <property type="match status" value="1"/>
</dbReference>
<dbReference type="RefSeq" id="XP_067922006.1">
    <property type="nucleotide sequence ID" value="XM_068066019.1"/>
</dbReference>
<feature type="region of interest" description="Disordered" evidence="5">
    <location>
        <begin position="231"/>
        <end position="334"/>
    </location>
</feature>
<dbReference type="SUPFAM" id="SSF56112">
    <property type="entry name" value="Protein kinase-like (PK-like)"/>
    <property type="match status" value="1"/>
</dbReference>
<dbReference type="GO" id="GO:0008270">
    <property type="term" value="F:zinc ion binding"/>
    <property type="evidence" value="ECO:0007669"/>
    <property type="project" value="UniProtKB-KW"/>
</dbReference>
<feature type="compositionally biased region" description="Basic and acidic residues" evidence="5">
    <location>
        <begin position="266"/>
        <end position="282"/>
    </location>
</feature>
<dbReference type="Gene3D" id="4.10.1000.10">
    <property type="entry name" value="Zinc finger, CCCH-type"/>
    <property type="match status" value="1"/>
</dbReference>
<feature type="domain" description="C3H1-type" evidence="7">
    <location>
        <begin position="98"/>
        <end position="125"/>
    </location>
</feature>
<evidence type="ECO:0000256" key="4">
    <source>
        <dbReference type="PROSITE-ProRule" id="PRU00723"/>
    </source>
</evidence>
<reference evidence="8 9" key="1">
    <citation type="journal article" date="2017" name="Int. J. Parasitol.">
        <title>The genome of the protozoan parasite Cystoisospora suis and a reverse vaccinology approach to identify vaccine candidates.</title>
        <authorList>
            <person name="Palmieri N."/>
            <person name="Shrestha A."/>
            <person name="Ruttkowski B."/>
            <person name="Beck T."/>
            <person name="Vogl C."/>
            <person name="Tomley F."/>
            <person name="Blake D.P."/>
            <person name="Joachim A."/>
        </authorList>
    </citation>
    <scope>NUCLEOTIDE SEQUENCE [LARGE SCALE GENOMIC DNA]</scope>
    <source>
        <strain evidence="8 9">Wien I</strain>
    </source>
</reference>
<evidence type="ECO:0000259" key="7">
    <source>
        <dbReference type="PROSITE" id="PS50103"/>
    </source>
</evidence>
<dbReference type="SUPFAM" id="SSF90229">
    <property type="entry name" value="CCCH zinc finger"/>
    <property type="match status" value="1"/>
</dbReference>
<dbReference type="PROSITE" id="PS50103">
    <property type="entry name" value="ZF_C3H1"/>
    <property type="match status" value="2"/>
</dbReference>
<keyword evidence="2 4" id="KW-0863">Zinc-finger</keyword>
<evidence type="ECO:0000256" key="5">
    <source>
        <dbReference type="SAM" id="MobiDB-lite"/>
    </source>
</evidence>
<evidence type="ECO:0000256" key="1">
    <source>
        <dbReference type="ARBA" id="ARBA00022723"/>
    </source>
</evidence>
<dbReference type="InterPro" id="IPR036855">
    <property type="entry name" value="Znf_CCCH_sf"/>
</dbReference>
<keyword evidence="3 4" id="KW-0862">Zinc</keyword>
<dbReference type="InterPro" id="IPR011009">
    <property type="entry name" value="Kinase-like_dom_sf"/>
</dbReference>
<dbReference type="PANTHER" id="PTHR14493:SF50">
    <property type="entry name" value="RING FINGER PROTEIN UNKEMPT"/>
    <property type="match status" value="1"/>
</dbReference>
<evidence type="ECO:0000313" key="8">
    <source>
        <dbReference type="EMBL" id="PHJ20317.1"/>
    </source>
</evidence>
<name>A0A2C6KSD7_9APIC</name>
<evidence type="ECO:0000256" key="2">
    <source>
        <dbReference type="ARBA" id="ARBA00022771"/>
    </source>
</evidence>
<evidence type="ECO:0000259" key="6">
    <source>
        <dbReference type="PROSITE" id="PS50011"/>
    </source>
</evidence>
<evidence type="ECO:0000256" key="3">
    <source>
        <dbReference type="ARBA" id="ARBA00022833"/>
    </source>
</evidence>
<comment type="caution">
    <text evidence="8">The sequence shown here is derived from an EMBL/GenBank/DDBJ whole genome shotgun (WGS) entry which is preliminary data.</text>
</comment>
<dbReference type="InterPro" id="IPR000719">
    <property type="entry name" value="Prot_kinase_dom"/>
</dbReference>
<dbReference type="GO" id="GO:0005524">
    <property type="term" value="F:ATP binding"/>
    <property type="evidence" value="ECO:0007669"/>
    <property type="project" value="InterPro"/>
</dbReference>
<feature type="zinc finger region" description="C3H1-type" evidence="4">
    <location>
        <begin position="14"/>
        <end position="42"/>
    </location>
</feature>
<dbReference type="AlphaFoldDB" id="A0A2C6KSD7"/>
<dbReference type="PANTHER" id="PTHR14493">
    <property type="entry name" value="UNKEMPT FAMILY MEMBER"/>
    <property type="match status" value="1"/>
</dbReference>
<dbReference type="OrthoDB" id="329865at2759"/>
<keyword evidence="9" id="KW-1185">Reference proteome</keyword>
<proteinExistence type="predicted"/>
<feature type="domain" description="C3H1-type" evidence="7">
    <location>
        <begin position="14"/>
        <end position="42"/>
    </location>
</feature>